<dbReference type="InterPro" id="IPR050680">
    <property type="entry name" value="YpeA/RimI_acetyltransf"/>
</dbReference>
<organism evidence="4 5">
    <name type="scientific">Lyngbya aestuarii BL J</name>
    <dbReference type="NCBI Taxonomy" id="1348334"/>
    <lineage>
        <taxon>Bacteria</taxon>
        <taxon>Bacillati</taxon>
        <taxon>Cyanobacteriota</taxon>
        <taxon>Cyanophyceae</taxon>
        <taxon>Oscillatoriophycideae</taxon>
        <taxon>Oscillatoriales</taxon>
        <taxon>Microcoleaceae</taxon>
        <taxon>Lyngbya</taxon>
    </lineage>
</organism>
<accession>U7QKZ7</accession>
<dbReference type="Pfam" id="PF00583">
    <property type="entry name" value="Acetyltransf_1"/>
    <property type="match status" value="1"/>
</dbReference>
<gene>
    <name evidence="4" type="ORF">M595_2942</name>
</gene>
<dbReference type="PANTHER" id="PTHR43420:SF12">
    <property type="entry name" value="N-ACETYLTRANSFERASE DOMAIN-CONTAINING PROTEIN"/>
    <property type="match status" value="1"/>
</dbReference>
<evidence type="ECO:0000313" key="4">
    <source>
        <dbReference type="EMBL" id="ERT07091.1"/>
    </source>
</evidence>
<evidence type="ECO:0000256" key="1">
    <source>
        <dbReference type="ARBA" id="ARBA00022679"/>
    </source>
</evidence>
<evidence type="ECO:0000313" key="5">
    <source>
        <dbReference type="Proteomes" id="UP000017127"/>
    </source>
</evidence>
<dbReference type="Gene3D" id="3.40.630.30">
    <property type="match status" value="1"/>
</dbReference>
<dbReference type="CDD" id="cd04301">
    <property type="entry name" value="NAT_SF"/>
    <property type="match status" value="1"/>
</dbReference>
<dbReference type="Proteomes" id="UP000017127">
    <property type="component" value="Unassembled WGS sequence"/>
</dbReference>
<dbReference type="RefSeq" id="WP_023066727.1">
    <property type="nucleotide sequence ID" value="NZ_AUZM01000026.1"/>
</dbReference>
<name>U7QKZ7_9CYAN</name>
<sequence length="141" mass="15958">MNDAPLYRQRSRCDRWNYHNFTVEKFLHNTQHPEFSSELSLIAIAPDGKFAAFCESRIHAEDNKRNGYNEGWIAVLGTRRGFRQQGLGKAMLLTAMQYLKAKGMDSAILGVDAENPSGALRLYESVGFEKVHTSISYVKSL</sequence>
<proteinExistence type="predicted"/>
<comment type="caution">
    <text evidence="4">The sequence shown here is derived from an EMBL/GenBank/DDBJ whole genome shotgun (WGS) entry which is preliminary data.</text>
</comment>
<dbReference type="PANTHER" id="PTHR43420">
    <property type="entry name" value="ACETYLTRANSFERASE"/>
    <property type="match status" value="1"/>
</dbReference>
<evidence type="ECO:0000256" key="2">
    <source>
        <dbReference type="ARBA" id="ARBA00023315"/>
    </source>
</evidence>
<protein>
    <submittedName>
        <fullName evidence="4">Acetyltransferase family protein</fullName>
    </submittedName>
</protein>
<dbReference type="PATRIC" id="fig|1348334.3.peg.2847"/>
<keyword evidence="1 4" id="KW-0808">Transferase</keyword>
<evidence type="ECO:0000259" key="3">
    <source>
        <dbReference type="PROSITE" id="PS51186"/>
    </source>
</evidence>
<keyword evidence="5" id="KW-1185">Reference proteome</keyword>
<dbReference type="SUPFAM" id="SSF55729">
    <property type="entry name" value="Acyl-CoA N-acyltransferases (Nat)"/>
    <property type="match status" value="1"/>
</dbReference>
<dbReference type="PROSITE" id="PS51186">
    <property type="entry name" value="GNAT"/>
    <property type="match status" value="1"/>
</dbReference>
<dbReference type="AlphaFoldDB" id="U7QKZ7"/>
<feature type="domain" description="N-acetyltransferase" evidence="3">
    <location>
        <begin position="1"/>
        <end position="141"/>
    </location>
</feature>
<reference evidence="4 5" key="1">
    <citation type="journal article" date="2013" name="Front. Microbiol.">
        <title>Comparative genomic analyses of the cyanobacterium, Lyngbya aestuarii BL J, a powerful hydrogen producer.</title>
        <authorList>
            <person name="Kothari A."/>
            <person name="Vaughn M."/>
            <person name="Garcia-Pichel F."/>
        </authorList>
    </citation>
    <scope>NUCLEOTIDE SEQUENCE [LARGE SCALE GENOMIC DNA]</scope>
    <source>
        <strain evidence="4 5">BL J</strain>
    </source>
</reference>
<dbReference type="OrthoDB" id="9799092at2"/>
<dbReference type="EMBL" id="AUZM01000026">
    <property type="protein sequence ID" value="ERT07091.1"/>
    <property type="molecule type" value="Genomic_DNA"/>
</dbReference>
<dbReference type="GO" id="GO:0016747">
    <property type="term" value="F:acyltransferase activity, transferring groups other than amino-acyl groups"/>
    <property type="evidence" value="ECO:0007669"/>
    <property type="project" value="InterPro"/>
</dbReference>
<keyword evidence="2" id="KW-0012">Acyltransferase</keyword>
<dbReference type="InterPro" id="IPR000182">
    <property type="entry name" value="GNAT_dom"/>
</dbReference>
<dbReference type="InterPro" id="IPR016181">
    <property type="entry name" value="Acyl_CoA_acyltransferase"/>
</dbReference>